<evidence type="ECO:0000313" key="2">
    <source>
        <dbReference type="Proteomes" id="UP000241848"/>
    </source>
</evidence>
<comment type="caution">
    <text evidence="1">The sequence shown here is derived from an EMBL/GenBank/DDBJ whole genome shotgun (WGS) entry which is preliminary data.</text>
</comment>
<sequence length="66" mass="7480">MGFPMVINEMAPYLGRLRSAERVTYCLQNIEPEDRLMHILVKISWVNIIVLGMGESYGGKPGAQRE</sequence>
<evidence type="ECO:0000313" key="1">
    <source>
        <dbReference type="EMBL" id="PSR23235.1"/>
    </source>
</evidence>
<accession>A0A2T2WLW7</accession>
<dbReference type="Proteomes" id="UP000241848">
    <property type="component" value="Unassembled WGS sequence"/>
</dbReference>
<reference evidence="1 2" key="1">
    <citation type="journal article" date="2014" name="BMC Genomics">
        <title>Comparison of environmental and isolate Sulfobacillus genomes reveals diverse carbon, sulfur, nitrogen, and hydrogen metabolisms.</title>
        <authorList>
            <person name="Justice N.B."/>
            <person name="Norman A."/>
            <person name="Brown C.T."/>
            <person name="Singh A."/>
            <person name="Thomas B.C."/>
            <person name="Banfield J.F."/>
        </authorList>
    </citation>
    <scope>NUCLEOTIDE SEQUENCE [LARGE SCALE GENOMIC DNA]</scope>
    <source>
        <strain evidence="1">AMDSBA3</strain>
    </source>
</reference>
<dbReference type="EMBL" id="PXYV01000007">
    <property type="protein sequence ID" value="PSR23235.1"/>
    <property type="molecule type" value="Genomic_DNA"/>
</dbReference>
<gene>
    <name evidence="1" type="ORF">C7B45_03840</name>
</gene>
<proteinExistence type="predicted"/>
<organism evidence="1 2">
    <name type="scientific">Sulfobacillus acidophilus</name>
    <dbReference type="NCBI Taxonomy" id="53633"/>
    <lineage>
        <taxon>Bacteria</taxon>
        <taxon>Bacillati</taxon>
        <taxon>Bacillota</taxon>
        <taxon>Clostridia</taxon>
        <taxon>Eubacteriales</taxon>
        <taxon>Clostridiales Family XVII. Incertae Sedis</taxon>
        <taxon>Sulfobacillus</taxon>
    </lineage>
</organism>
<name>A0A2T2WLW7_9FIRM</name>
<protein>
    <submittedName>
        <fullName evidence="1">Uncharacterized protein</fullName>
    </submittedName>
</protein>
<dbReference type="AlphaFoldDB" id="A0A2T2WLW7"/>